<comment type="subcellular location">
    <subcellularLocation>
        <location evidence="1">Cell membrane</location>
        <topology evidence="1">Multi-pass membrane protein</topology>
    </subcellularLocation>
</comment>
<dbReference type="PROSITE" id="PS50262">
    <property type="entry name" value="G_PROTEIN_RECEP_F1_2"/>
    <property type="match status" value="1"/>
</dbReference>
<dbReference type="PRINTS" id="PR00237">
    <property type="entry name" value="GPCRRHODOPSN"/>
</dbReference>
<dbReference type="GO" id="GO:0004930">
    <property type="term" value="F:G protein-coupled receptor activity"/>
    <property type="evidence" value="ECO:0007669"/>
    <property type="project" value="UniProtKB-KW"/>
</dbReference>
<dbReference type="GO" id="GO:0005886">
    <property type="term" value="C:plasma membrane"/>
    <property type="evidence" value="ECO:0007669"/>
    <property type="project" value="UniProtKB-SubCell"/>
</dbReference>
<dbReference type="PRINTS" id="PR01783">
    <property type="entry name" value="MCHRECEPTOR"/>
</dbReference>
<feature type="transmembrane region" description="Helical" evidence="10">
    <location>
        <begin position="126"/>
        <end position="148"/>
    </location>
</feature>
<proteinExistence type="predicted"/>
<dbReference type="SUPFAM" id="SSF81321">
    <property type="entry name" value="Family A G protein-coupled receptor-like"/>
    <property type="match status" value="1"/>
</dbReference>
<dbReference type="Gene3D" id="1.20.1070.10">
    <property type="entry name" value="Rhodopsin 7-helix transmembrane proteins"/>
    <property type="match status" value="1"/>
</dbReference>
<evidence type="ECO:0000256" key="6">
    <source>
        <dbReference type="ARBA" id="ARBA00023136"/>
    </source>
</evidence>
<feature type="transmembrane region" description="Helical" evidence="10">
    <location>
        <begin position="75"/>
        <end position="95"/>
    </location>
</feature>
<comment type="caution">
    <text evidence="12">The sequence shown here is derived from an EMBL/GenBank/DDBJ whole genome shotgun (WGS) entry which is preliminary data.</text>
</comment>
<dbReference type="PANTHER" id="PTHR24229:SF85">
    <property type="entry name" value="MELANIN-CONCENTRATING HORMONE RECEPTOR 2"/>
    <property type="match status" value="1"/>
</dbReference>
<name>A0A8T0BA11_SILME</name>
<evidence type="ECO:0000256" key="5">
    <source>
        <dbReference type="ARBA" id="ARBA00023040"/>
    </source>
</evidence>
<dbReference type="InterPro" id="IPR008361">
    <property type="entry name" value="MCH_rcpt"/>
</dbReference>
<accession>A0A8T0BA11</accession>
<keyword evidence="13" id="KW-1185">Reference proteome</keyword>
<keyword evidence="8" id="KW-0325">Glycoprotein</keyword>
<dbReference type="InterPro" id="IPR000276">
    <property type="entry name" value="GPCR_Rhodpsn"/>
</dbReference>
<dbReference type="InterPro" id="IPR017452">
    <property type="entry name" value="GPCR_Rhodpsn_7TM"/>
</dbReference>
<dbReference type="AlphaFoldDB" id="A0A8T0BA11"/>
<evidence type="ECO:0000256" key="3">
    <source>
        <dbReference type="ARBA" id="ARBA00022692"/>
    </source>
</evidence>
<keyword evidence="5" id="KW-0297">G-protein coupled receptor</keyword>
<evidence type="ECO:0000313" key="12">
    <source>
        <dbReference type="EMBL" id="KAF7702461.1"/>
    </source>
</evidence>
<gene>
    <name evidence="12" type="ORF">HF521_001744</name>
</gene>
<reference evidence="12" key="1">
    <citation type="submission" date="2020-08" db="EMBL/GenBank/DDBJ databases">
        <title>Chromosome-level assembly of Southern catfish (Silurus meridionalis) provides insights into visual adaptation to the nocturnal and benthic lifestyles.</title>
        <authorList>
            <person name="Zhang Y."/>
            <person name="Wang D."/>
            <person name="Peng Z."/>
        </authorList>
    </citation>
    <scope>NUCLEOTIDE SEQUENCE</scope>
    <source>
        <strain evidence="12">SWU-2019-XX</strain>
        <tissue evidence="12">Muscle</tissue>
    </source>
</reference>
<keyword evidence="7" id="KW-0675">Receptor</keyword>
<keyword evidence="9" id="KW-0807">Transducer</keyword>
<evidence type="ECO:0000256" key="8">
    <source>
        <dbReference type="ARBA" id="ARBA00023180"/>
    </source>
</evidence>
<dbReference type="PANTHER" id="PTHR24229">
    <property type="entry name" value="NEUROPEPTIDES RECEPTOR"/>
    <property type="match status" value="1"/>
</dbReference>
<feature type="transmembrane region" description="Helical" evidence="10">
    <location>
        <begin position="201"/>
        <end position="226"/>
    </location>
</feature>
<protein>
    <recommendedName>
        <fullName evidence="11">G-protein coupled receptors family 1 profile domain-containing protein</fullName>
    </recommendedName>
</protein>
<feature type="domain" description="G-protein coupled receptors family 1 profile" evidence="11">
    <location>
        <begin position="58"/>
        <end position="222"/>
    </location>
</feature>
<evidence type="ECO:0000256" key="1">
    <source>
        <dbReference type="ARBA" id="ARBA00004651"/>
    </source>
</evidence>
<sequence length="267" mass="31038">MVALSPELFARRASYGRRWGPVGRTGHVHFISSLIEAYDPALRENRQGHRSHTLEGMYIAIVHPMSENRTIQWTVIINLLVWLGSFLLTIPVMIYTKVISKEQSSVCMMYFDGPQDMYWYTLYQSMLGFLVPLIIISTFYSLTLYHVFQSMRRVKRKQSQWAKRATKMVLMVIALFLLCWTPYHVIQVINLGIQKPSLVFVYAYNISICLSYSHSCINPLMLLIFAQNYRERLCRQRETRSNMSKTTVKTEGCSSMSPDTAHRLTII</sequence>
<keyword evidence="6 10" id="KW-0472">Membrane</keyword>
<keyword evidence="4 10" id="KW-1133">Transmembrane helix</keyword>
<feature type="transmembrane region" description="Helical" evidence="10">
    <location>
        <begin position="169"/>
        <end position="189"/>
    </location>
</feature>
<dbReference type="Proteomes" id="UP000606274">
    <property type="component" value="Unassembled WGS sequence"/>
</dbReference>
<evidence type="ECO:0000259" key="11">
    <source>
        <dbReference type="PROSITE" id="PS50262"/>
    </source>
</evidence>
<dbReference type="EMBL" id="JABFDY010000010">
    <property type="protein sequence ID" value="KAF7702461.1"/>
    <property type="molecule type" value="Genomic_DNA"/>
</dbReference>
<evidence type="ECO:0000256" key="2">
    <source>
        <dbReference type="ARBA" id="ARBA00022475"/>
    </source>
</evidence>
<dbReference type="Pfam" id="PF00001">
    <property type="entry name" value="7tm_1"/>
    <property type="match status" value="1"/>
</dbReference>
<evidence type="ECO:0000256" key="7">
    <source>
        <dbReference type="ARBA" id="ARBA00023170"/>
    </source>
</evidence>
<dbReference type="GO" id="GO:0043005">
    <property type="term" value="C:neuron projection"/>
    <property type="evidence" value="ECO:0007669"/>
    <property type="project" value="TreeGrafter"/>
</dbReference>
<dbReference type="GO" id="GO:0042923">
    <property type="term" value="F:neuropeptide binding"/>
    <property type="evidence" value="ECO:0007669"/>
    <property type="project" value="TreeGrafter"/>
</dbReference>
<evidence type="ECO:0000313" key="13">
    <source>
        <dbReference type="Proteomes" id="UP000606274"/>
    </source>
</evidence>
<dbReference type="GO" id="GO:0007218">
    <property type="term" value="P:neuropeptide signaling pathway"/>
    <property type="evidence" value="ECO:0007669"/>
    <property type="project" value="TreeGrafter"/>
</dbReference>
<evidence type="ECO:0000256" key="9">
    <source>
        <dbReference type="ARBA" id="ARBA00023224"/>
    </source>
</evidence>
<keyword evidence="3 10" id="KW-0812">Transmembrane</keyword>
<keyword evidence="2" id="KW-1003">Cell membrane</keyword>
<evidence type="ECO:0000256" key="4">
    <source>
        <dbReference type="ARBA" id="ARBA00022989"/>
    </source>
</evidence>
<evidence type="ECO:0000256" key="10">
    <source>
        <dbReference type="SAM" id="Phobius"/>
    </source>
</evidence>
<organism evidence="12 13">
    <name type="scientific">Silurus meridionalis</name>
    <name type="common">Southern catfish</name>
    <name type="synonym">Silurus soldatovi meridionalis</name>
    <dbReference type="NCBI Taxonomy" id="175797"/>
    <lineage>
        <taxon>Eukaryota</taxon>
        <taxon>Metazoa</taxon>
        <taxon>Chordata</taxon>
        <taxon>Craniata</taxon>
        <taxon>Vertebrata</taxon>
        <taxon>Euteleostomi</taxon>
        <taxon>Actinopterygii</taxon>
        <taxon>Neopterygii</taxon>
        <taxon>Teleostei</taxon>
        <taxon>Ostariophysi</taxon>
        <taxon>Siluriformes</taxon>
        <taxon>Siluridae</taxon>
        <taxon>Silurus</taxon>
    </lineage>
</organism>